<keyword evidence="2" id="KW-0479">Metal-binding</keyword>
<accession>A0A0Q3TM08</accession>
<keyword evidence="4" id="KW-1133">Transmembrane helix</keyword>
<keyword evidence="4" id="KW-0472">Membrane</keyword>
<evidence type="ECO:0000256" key="4">
    <source>
        <dbReference type="SAM" id="Phobius"/>
    </source>
</evidence>
<dbReference type="Pfam" id="PF00128">
    <property type="entry name" value="Alpha-amylase"/>
    <property type="match status" value="2"/>
</dbReference>
<dbReference type="GO" id="GO:0046872">
    <property type="term" value="F:metal ion binding"/>
    <property type="evidence" value="ECO:0007669"/>
    <property type="project" value="UniProtKB-KW"/>
</dbReference>
<feature type="domain" description="Glycosyl hydrolase family 13 catalytic" evidence="6">
    <location>
        <begin position="38"/>
        <end position="373"/>
    </location>
</feature>
<dbReference type="SUPFAM" id="SSF51011">
    <property type="entry name" value="Glycosyl hydrolase domain"/>
    <property type="match status" value="1"/>
</dbReference>
<dbReference type="InterPro" id="IPR017853">
    <property type="entry name" value="GH"/>
</dbReference>
<evidence type="ECO:0000256" key="5">
    <source>
        <dbReference type="SAM" id="SignalP"/>
    </source>
</evidence>
<reference evidence="7 8" key="1">
    <citation type="submission" date="2015-09" db="EMBL/GenBank/DDBJ databases">
        <title>Genome sequencing project for genomic taxonomy and phylogenomics of Bacillus-like bacteria.</title>
        <authorList>
            <person name="Liu B."/>
            <person name="Wang J."/>
            <person name="Zhu Y."/>
            <person name="Liu G."/>
            <person name="Chen Q."/>
            <person name="Chen Z."/>
            <person name="Lan J."/>
            <person name="Che J."/>
            <person name="Ge C."/>
            <person name="Shi H."/>
            <person name="Pan Z."/>
            <person name="Liu X."/>
        </authorList>
    </citation>
    <scope>NUCLEOTIDE SEQUENCE [LARGE SCALE GENOMIC DNA]</scope>
    <source>
        <strain evidence="7 8">LMG 18435</strain>
    </source>
</reference>
<dbReference type="InterPro" id="IPR013780">
    <property type="entry name" value="Glyco_hydro_b"/>
</dbReference>
<dbReference type="SUPFAM" id="SSF51445">
    <property type="entry name" value="(Trans)glycosidases"/>
    <property type="match status" value="1"/>
</dbReference>
<dbReference type="SMART" id="SM00642">
    <property type="entry name" value="Aamy"/>
    <property type="match status" value="1"/>
</dbReference>
<dbReference type="RefSeq" id="WP_055740803.1">
    <property type="nucleotide sequence ID" value="NZ_JAAIWL010000035.1"/>
</dbReference>
<sequence>MLKKVLAFCIIPLLIFCAVPANAAGKEQRDWQSQNVYYLIVDRFNNGDDSNDYNTNTKKDLSFQGGDFQGIIDRLDYIKDLGFTAILLNPIFDNDSNGYAGDRITNFFKTDEHYGSMKKFQQLVKEAHKKKMKVMLNFVTNQISPDHPWVKDPTKSDWLKGKTKDGMIVLNQNNPDVNQYFIKAGKWWVQKTGIDGYYLSNVEDAPISFWKDFNSAVRSVNKDFFLLGDVHTNNVKTIKTYEQAGFDGFYDNPQNQPLRNAFSNINESATSLMDIVKKNKHTYNSDTINAIYFDNPYMTRFTRDMVNANKYPGTRWKLALTYMYTQPEMPVMYYGSEIAIDGGNAPENRKMMNFRADKDLMDYMTQISDLRAKNPALVKGTFTPLYDKNGMTIYKREYKGDINIVAINNTNSTQGISIDASQFKGDKELHGLLEGGIIRTDNGKFKLVLERETSEIYRVVDKTGINFGFISVLVIVWVLFFAFIIAAKKRGKRNAN</sequence>
<dbReference type="EMBL" id="LJJC01000004">
    <property type="protein sequence ID" value="KQL55008.1"/>
    <property type="molecule type" value="Genomic_DNA"/>
</dbReference>
<keyword evidence="8" id="KW-1185">Reference proteome</keyword>
<comment type="cofactor">
    <cofactor evidence="1">
        <name>Ca(2+)</name>
        <dbReference type="ChEBI" id="CHEBI:29108"/>
    </cofactor>
</comment>
<dbReference type="AlphaFoldDB" id="A0A0Q3TM08"/>
<organism evidence="7 8">
    <name type="scientific">Heyndrickxia shackletonii</name>
    <dbReference type="NCBI Taxonomy" id="157838"/>
    <lineage>
        <taxon>Bacteria</taxon>
        <taxon>Bacillati</taxon>
        <taxon>Bacillota</taxon>
        <taxon>Bacilli</taxon>
        <taxon>Bacillales</taxon>
        <taxon>Bacillaceae</taxon>
        <taxon>Heyndrickxia</taxon>
    </lineage>
</organism>
<dbReference type="InterPro" id="IPR054174">
    <property type="entry name" value="Alpha-amylase-like_C"/>
</dbReference>
<feature type="signal peptide" evidence="5">
    <location>
        <begin position="1"/>
        <end position="23"/>
    </location>
</feature>
<dbReference type="PANTHER" id="PTHR10357:SF215">
    <property type="entry name" value="ALPHA-AMYLASE 1"/>
    <property type="match status" value="1"/>
</dbReference>
<keyword evidence="3 5" id="KW-0732">Signal</keyword>
<dbReference type="GO" id="GO:0005975">
    <property type="term" value="P:carbohydrate metabolic process"/>
    <property type="evidence" value="ECO:0007669"/>
    <property type="project" value="InterPro"/>
</dbReference>
<keyword evidence="4" id="KW-0812">Transmembrane</keyword>
<dbReference type="Pfam" id="PF22026">
    <property type="entry name" value="Alpha-amylase_C_2"/>
    <property type="match status" value="1"/>
</dbReference>
<evidence type="ECO:0000259" key="6">
    <source>
        <dbReference type="SMART" id="SM00642"/>
    </source>
</evidence>
<protein>
    <recommendedName>
        <fullName evidence="6">Glycosyl hydrolase family 13 catalytic domain-containing protein</fullName>
    </recommendedName>
</protein>
<evidence type="ECO:0000256" key="1">
    <source>
        <dbReference type="ARBA" id="ARBA00001913"/>
    </source>
</evidence>
<evidence type="ECO:0000313" key="8">
    <source>
        <dbReference type="Proteomes" id="UP000051888"/>
    </source>
</evidence>
<feature type="chain" id="PRO_5006207999" description="Glycosyl hydrolase family 13 catalytic domain-containing protein" evidence="5">
    <location>
        <begin position="24"/>
        <end position="496"/>
    </location>
</feature>
<dbReference type="OrthoDB" id="9805159at2"/>
<evidence type="ECO:0000256" key="2">
    <source>
        <dbReference type="ARBA" id="ARBA00022723"/>
    </source>
</evidence>
<feature type="transmembrane region" description="Helical" evidence="4">
    <location>
        <begin position="467"/>
        <end position="487"/>
    </location>
</feature>
<evidence type="ECO:0000256" key="3">
    <source>
        <dbReference type="ARBA" id="ARBA00022729"/>
    </source>
</evidence>
<dbReference type="InterPro" id="IPR006047">
    <property type="entry name" value="GH13_cat_dom"/>
</dbReference>
<name>A0A0Q3TM08_9BACI</name>
<gene>
    <name evidence="7" type="ORF">AN964_16855</name>
</gene>
<dbReference type="PANTHER" id="PTHR10357">
    <property type="entry name" value="ALPHA-AMYLASE FAMILY MEMBER"/>
    <property type="match status" value="1"/>
</dbReference>
<dbReference type="Proteomes" id="UP000051888">
    <property type="component" value="Unassembled WGS sequence"/>
</dbReference>
<dbReference type="PATRIC" id="fig|157838.3.peg.3732"/>
<dbReference type="Gene3D" id="2.60.40.1180">
    <property type="entry name" value="Golgi alpha-mannosidase II"/>
    <property type="match status" value="1"/>
</dbReference>
<proteinExistence type="predicted"/>
<dbReference type="Gene3D" id="3.20.20.80">
    <property type="entry name" value="Glycosidases"/>
    <property type="match status" value="1"/>
</dbReference>
<evidence type="ECO:0000313" key="7">
    <source>
        <dbReference type="EMBL" id="KQL55008.1"/>
    </source>
</evidence>
<dbReference type="STRING" id="157838.AN964_16855"/>
<comment type="caution">
    <text evidence="7">The sequence shown here is derived from an EMBL/GenBank/DDBJ whole genome shotgun (WGS) entry which is preliminary data.</text>
</comment>